<dbReference type="Proteomes" id="UP000608345">
    <property type="component" value="Unassembled WGS sequence"/>
</dbReference>
<dbReference type="PANTHER" id="PTHR43084:SF1">
    <property type="entry name" value="PERSULFIDE DIOXYGENASE ETHE1, MITOCHONDRIAL"/>
    <property type="match status" value="1"/>
</dbReference>
<proteinExistence type="predicted"/>
<accession>A0A918JIS8</accession>
<gene>
    <name evidence="3" type="ORF">GCM10011450_09130</name>
</gene>
<keyword evidence="4" id="KW-1185">Reference proteome</keyword>
<dbReference type="InterPro" id="IPR001279">
    <property type="entry name" value="Metallo-B-lactamas"/>
</dbReference>
<protein>
    <recommendedName>
        <fullName evidence="2">Metallo-beta-lactamase domain-containing protein</fullName>
    </recommendedName>
</protein>
<feature type="domain" description="Metallo-beta-lactamase" evidence="2">
    <location>
        <begin position="26"/>
        <end position="216"/>
    </location>
</feature>
<comment type="caution">
    <text evidence="3">The sequence shown here is derived from an EMBL/GenBank/DDBJ whole genome shotgun (WGS) entry which is preliminary data.</text>
</comment>
<dbReference type="PANTHER" id="PTHR43084">
    <property type="entry name" value="PERSULFIDE DIOXYGENASE ETHE1"/>
    <property type="match status" value="1"/>
</dbReference>
<evidence type="ECO:0000313" key="4">
    <source>
        <dbReference type="Proteomes" id="UP000608345"/>
    </source>
</evidence>
<keyword evidence="1" id="KW-0479">Metal-binding</keyword>
<organism evidence="3 4">
    <name type="scientific">Advenella faeciporci</name>
    <dbReference type="NCBI Taxonomy" id="797535"/>
    <lineage>
        <taxon>Bacteria</taxon>
        <taxon>Pseudomonadati</taxon>
        <taxon>Pseudomonadota</taxon>
        <taxon>Betaproteobacteria</taxon>
        <taxon>Burkholderiales</taxon>
        <taxon>Alcaligenaceae</taxon>
    </lineage>
</organism>
<dbReference type="EMBL" id="BMYS01000004">
    <property type="protein sequence ID" value="GGW81446.1"/>
    <property type="molecule type" value="Genomic_DNA"/>
</dbReference>
<dbReference type="Gene3D" id="3.60.15.10">
    <property type="entry name" value="Ribonuclease Z/Hydroxyacylglutathione hydrolase-like"/>
    <property type="match status" value="1"/>
</dbReference>
<dbReference type="Pfam" id="PF00753">
    <property type="entry name" value="Lactamase_B"/>
    <property type="match status" value="1"/>
</dbReference>
<dbReference type="RefSeq" id="WP_189384271.1">
    <property type="nucleotide sequence ID" value="NZ_BAABFY010000056.1"/>
</dbReference>
<dbReference type="AlphaFoldDB" id="A0A918JIS8"/>
<sequence>MNDLNIPQADQLIKPLVTAFFDEQTNTYSYIVQDPLSKACAIVDPVLNFDSPSGTTSYEGADVIIAAVKQQGLQTEWIIETHAHADHLSAAPYIKHTLGGKIAIGEKITTVQQTFGKLFNDGPGFARDGSQFDHLFKENETYKIGHLTATALYTPGHTPACMSHVIGDAIFVGDTIFMPDGGTARADFPGGDAAELYRSIHKILSLPGDYRIFVCHDYAPNNRPYACETTVADQVTHNIHVKKGISLEEFVSMRQTRDKTLGMPRLILPSLQVNIRAGNMPEPEDNGLVYLKLPVNAFK</sequence>
<dbReference type="GO" id="GO:0050313">
    <property type="term" value="F:sulfur dioxygenase activity"/>
    <property type="evidence" value="ECO:0007669"/>
    <property type="project" value="InterPro"/>
</dbReference>
<evidence type="ECO:0000313" key="3">
    <source>
        <dbReference type="EMBL" id="GGW81446.1"/>
    </source>
</evidence>
<name>A0A918JIS8_9BURK</name>
<evidence type="ECO:0000256" key="1">
    <source>
        <dbReference type="ARBA" id="ARBA00022723"/>
    </source>
</evidence>
<dbReference type="GO" id="GO:0006749">
    <property type="term" value="P:glutathione metabolic process"/>
    <property type="evidence" value="ECO:0007669"/>
    <property type="project" value="InterPro"/>
</dbReference>
<dbReference type="CDD" id="cd07724">
    <property type="entry name" value="POD-like_MBL-fold"/>
    <property type="match status" value="1"/>
</dbReference>
<evidence type="ECO:0000259" key="2">
    <source>
        <dbReference type="SMART" id="SM00849"/>
    </source>
</evidence>
<reference evidence="3" key="2">
    <citation type="submission" date="2020-09" db="EMBL/GenBank/DDBJ databases">
        <authorList>
            <person name="Sun Q."/>
            <person name="Kim S."/>
        </authorList>
    </citation>
    <scope>NUCLEOTIDE SEQUENCE</scope>
    <source>
        <strain evidence="3">KCTC 23732</strain>
    </source>
</reference>
<dbReference type="InterPro" id="IPR036866">
    <property type="entry name" value="RibonucZ/Hydroxyglut_hydro"/>
</dbReference>
<dbReference type="GO" id="GO:0046872">
    <property type="term" value="F:metal ion binding"/>
    <property type="evidence" value="ECO:0007669"/>
    <property type="project" value="UniProtKB-KW"/>
</dbReference>
<dbReference type="SUPFAM" id="SSF56281">
    <property type="entry name" value="Metallo-hydrolase/oxidoreductase"/>
    <property type="match status" value="1"/>
</dbReference>
<reference evidence="3" key="1">
    <citation type="journal article" date="2014" name="Int. J. Syst. Evol. Microbiol.">
        <title>Complete genome sequence of Corynebacterium casei LMG S-19264T (=DSM 44701T), isolated from a smear-ripened cheese.</title>
        <authorList>
            <consortium name="US DOE Joint Genome Institute (JGI-PGF)"/>
            <person name="Walter F."/>
            <person name="Albersmeier A."/>
            <person name="Kalinowski J."/>
            <person name="Ruckert C."/>
        </authorList>
    </citation>
    <scope>NUCLEOTIDE SEQUENCE</scope>
    <source>
        <strain evidence="3">KCTC 23732</strain>
    </source>
</reference>
<dbReference type="InterPro" id="IPR044528">
    <property type="entry name" value="POD-like_MBL-fold"/>
</dbReference>
<dbReference type="GO" id="GO:0070813">
    <property type="term" value="P:hydrogen sulfide metabolic process"/>
    <property type="evidence" value="ECO:0007669"/>
    <property type="project" value="TreeGrafter"/>
</dbReference>
<dbReference type="InterPro" id="IPR051682">
    <property type="entry name" value="Mito_Persulfide_Diox"/>
</dbReference>
<dbReference type="SMART" id="SM00849">
    <property type="entry name" value="Lactamase_B"/>
    <property type="match status" value="1"/>
</dbReference>